<dbReference type="InterPro" id="IPR013785">
    <property type="entry name" value="Aldolase_TIM"/>
</dbReference>
<dbReference type="InterPro" id="IPR049885">
    <property type="entry name" value="MTCL1-3"/>
</dbReference>
<dbReference type="Gene3D" id="1.20.1170.10">
    <property type="match status" value="1"/>
</dbReference>
<reference evidence="10 12" key="1">
    <citation type="journal article" date="2010" name="BMC Genomics">
        <title>Combination of measures distinguishes pre-miRNAs from other stem-loops in the genome of the newly sequenced Anopheles darlingi.</title>
        <authorList>
            <person name="Mendes N.D."/>
            <person name="Freitas A.T."/>
            <person name="Vasconcelos A.T."/>
            <person name="Sagot M.F."/>
        </authorList>
    </citation>
    <scope>NUCLEOTIDE SEQUENCE</scope>
</reference>
<keyword evidence="5" id="KW-0472">Membrane</keyword>
<feature type="coiled-coil region" evidence="7">
    <location>
        <begin position="960"/>
        <end position="1001"/>
    </location>
</feature>
<dbReference type="EnsemblMetazoa" id="ADAC009470-RA">
    <property type="protein sequence ID" value="ADAC009470-PA"/>
    <property type="gene ID" value="ADAC009470"/>
</dbReference>
<feature type="coiled-coil region" evidence="7">
    <location>
        <begin position="1294"/>
        <end position="1507"/>
    </location>
</feature>
<reference evidence="10" key="3">
    <citation type="journal article" date="2013" name="Nucleic Acids Res.">
        <title>The genome of Anopheles darlingi, the main neotropical malaria vector.</title>
        <authorList>
            <person name="Marinotti O."/>
            <person name="Cerqueira G.C."/>
            <person name="de Almeida L.G."/>
            <person name="Ferro M.I."/>
            <person name="Loreto E.L."/>
            <person name="Zaha A."/>
            <person name="Teixeira S.M."/>
            <person name="Wespiser A.R."/>
            <person name="Almeida E Silva A."/>
            <person name="Schlindwein A.D."/>
            <person name="Pacheco A.C."/>
            <person name="Silva A.L."/>
            <person name="Graveley B.R."/>
            <person name="Walenz B.P."/>
            <person name="Lima Bde A."/>
            <person name="Ribeiro C.A."/>
            <person name="Nunes-Silva C.G."/>
            <person name="de Carvalho C.R."/>
            <person name="Soares C.M."/>
            <person name="de Menezes C.B."/>
            <person name="Matiolli C."/>
            <person name="Caffrey D."/>
            <person name="Araujo D.A."/>
            <person name="de Oliveira D.M."/>
            <person name="Golenbock D."/>
            <person name="Grisard E.C."/>
            <person name="Fantinatti-Garboggini F."/>
            <person name="de Carvalho F.M."/>
            <person name="Barcellos F.G."/>
            <person name="Prosdocimi F."/>
            <person name="May G."/>
            <person name="Azevedo Junior G.M."/>
            <person name="Guimaraes G.M."/>
            <person name="Goldman G.H."/>
            <person name="Padilha I.Q."/>
            <person name="Batista Jda S."/>
            <person name="Ferro J.A."/>
            <person name="Ribeiro J.M."/>
            <person name="Fietto J.L."/>
            <person name="Dabbas K.M."/>
            <person name="Cerdeira L."/>
            <person name="Agnez-Lima L.F."/>
            <person name="Brocchi M."/>
            <person name="de Carvalho M.O."/>
            <person name="Teixeira Mde M."/>
            <person name="Diniz Maia Mde M."/>
            <person name="Goldman M.H."/>
            <person name="Cruz Schneider M.P."/>
            <person name="Felipe M.S."/>
            <person name="Hungria M."/>
            <person name="Nicolas M.F."/>
            <person name="Pereira M."/>
            <person name="Montes M.A."/>
            <person name="Cantao M.E."/>
            <person name="Vincentz M."/>
            <person name="Rafael M.S."/>
            <person name="Silverman N."/>
            <person name="Stoco P.H."/>
            <person name="Souza R.C."/>
            <person name="Vicentini R."/>
            <person name="Gazzinelli R.T."/>
            <person name="Neves Rde O."/>
            <person name="Silva R."/>
            <person name="Astolfi-Filho S."/>
            <person name="Maciel T.E."/>
            <person name="Urmenyi T.P."/>
            <person name="Tadei W.P."/>
            <person name="Camargo E.P."/>
            <person name="de Vasconcelos A.T."/>
        </authorList>
    </citation>
    <scope>NUCLEOTIDE SEQUENCE</scope>
</reference>
<dbReference type="GO" id="GO:0016829">
    <property type="term" value="F:lyase activity"/>
    <property type="evidence" value="ECO:0007669"/>
    <property type="project" value="UniProtKB-KW"/>
</dbReference>
<evidence type="ECO:0000256" key="4">
    <source>
        <dbReference type="ARBA" id="ARBA00023054"/>
    </source>
</evidence>
<dbReference type="PROSITE" id="PS50991">
    <property type="entry name" value="PYR_CT"/>
    <property type="match status" value="1"/>
</dbReference>
<feature type="compositionally biased region" description="Polar residues" evidence="8">
    <location>
        <begin position="2177"/>
        <end position="2199"/>
    </location>
</feature>
<sequence>MFRSTKRLLPTNSFRQYTTSISQPVAVRIVEVGPRDGLQNEPTILPASVKIDLINQLSETGLRTIEATSFVSAKWVPQMGDNTEVFKGINKMPGIAYPVLTPNIKGFQAAVSAGAEEVAVFGAASESFSRKNVNCSVAESIARFKDVMDAAKKANIKVRGYVSTVVGCPYEGKIKPSAVVSVVDKLLEMGCYEISLGDTIGVGTPGSFSEMLREVTKIAPVNMLAVHCHDTYGQALPNILTSLNFGIAVVDSSVSGLGGCPYARGASGNAATEDVVYMLHGLGIDTGIDLPKLVNVVRWPTRCKRCFRDYKEHGNKRNGDDIAASTPVLPGSTQSRNRDSGSSTTLDKPVRSWTSTQNLFSPSGSNSHGGGNSGTSQSFPQRPASWASTPDLDNILQNVKADFTVNLPLPRRRHTTTFDNIEETNSTTVTIKRPPLPPILKVDNSKKEVEKVELLKREDSSTDIVIEKSDSLAERVRKLNLMKRQGSAERDTSKDTETDAVVSAKMVLKPSKPEPEAIPVEKVERRRRKPIPETPADSSGTISAASTQTSAKLSTGLKSATAATSTSSSSSTSSLASLTTTKDKTSGAPGESASVATKTIIRRRRIEESTNSGATATTKPALTVSTPSITSIQPKNGRSIHTDSQVPASSSDDVKFLISIKDKKMKTDDDMHSTTTDTTEATEATIVDHINTSELQEEIESLKRELETVKARAERAERDKSDILLRRLASIDTVSNKTAASEALKLQQKVNEQKQLIDDLQDEKKFLTSKLKEMSADLNARGSRSMEEQLRQKLEQAETLCEELMDENEEIKRELRNMETEIEEMHDNFREDQADEYASLKKELDQTTKNCRILSFKLKKSDRRIEQLEAEKATLGASGDLAAKIKQLEDELKVSNEVARRLQAELESAAGTASTPSTPTKKTPTLGNIGKSTSADSKISRASLTRGGSQEDPAQLLRDLQDSLEREADLREQLKYAEEEAENLRRKSSRVEDENDSLVMQLKKMASKAKTKSIFSKGRKLSPAPTSRSSSEPSPIEKDEGISDEEDPAELRLQLELNEQEMAVFRRKIEELELENKHGREQIKDLQESLASKTKELGKKLPSFIGNKGSSSPGVKDPLEEKKITVMEDEISELRKKLIEKDREFERLQAEMALAKSLETITEQQAQDLKRQIQVVEQEATVLRAKTQSLEQENEKYQSEIKSLQQQARKSTGTSAADTKKLNDTIDQLQKDNQELDRRLQLIIKESSSQLPARLPKNPTDMHTKLQMKKMIDECETEISDLRAILGKTGGMNITTLEKDKRQLEAELNEIRQQRDKLSTEIGVLKKETLEQHNAKLNEAQRTVEKLEDENKKQNDKIKTLEDKINRINSNMKAAESSKTFLETQLKSEKEKHTTAEKDLEKLRKEKSKMESRLGDMEKELQLSKKNAEVIKENLEREITSLKSKTNGSEQDSASSKILQELKKQNEDLTTEIHQQNRKFEELLQKHETMEEEHLVLRAQLASEREKSQESEKVKEKLIQSEAIETRLVKENTNLSRKLVEAQKKLATAEASTDNRVATIELERNRMKASLEDKQNEFEKLLKENEMNSYQVNQLKKDNEDLRGKLDDYERINKTQRTLSEHNAQLEQELKSAFAKLEASEMTVKSEVAATRLRYEQQVTNLHNELTAMQRQCERFKRDRDTFKQLVEAAQKQIGDMKANRRSIASVTSSSDDDDKTKIVALEQQIGCLEDELSEARLEASKVRTELVSELSASEIKISEMQSKINELEEEKIMGSGKSKVPGTKTRLELSWQKEREELQRLVQETSTLARDLRQTLYEVERERDKEKLESKRKVDQIKKTTEEEIEEGRRKVTELQSDLLELRDAHAKLRTANEKLRRDRDRYEKERESVTRRRLEAEGDRRIAALLQTVDELVKLAPDMQKALPKDSVTTSTGKTITANTPIPTPPMRHKSPSPGPGGSNPQQSITTVLARVAEASEDLRRYQRLCDEEKDRERVRRGGIRRAASQENEAMHESAPGRPVVRVNRNGGSLYRKSLSLDQSMQAEQQGLIWKEGDDSMSSLQSIDSDYGMMRRDSSLDSRLSTGSTQSDMPRMRKKKRGIMGKLRSLSLTRSKGTESDYSHQGSDSDLSLAGDIRSSKTNLKGKLSGMFRRGGSSSRTNSTEAIDREAQRPVAIQTLGNGPTGGPTSQAQLRPVSASTPHLARTGKPPTPSMMPSTQRKRLSANLPPTGSTSGGP</sequence>
<feature type="compositionally biased region" description="Polar residues" evidence="8">
    <location>
        <begin position="609"/>
        <end position="636"/>
    </location>
</feature>
<dbReference type="HOGENOM" id="CLU_001553_0_0_1"/>
<keyword evidence="3" id="KW-0479">Metal-binding</keyword>
<feature type="region of interest" description="Disordered" evidence="8">
    <location>
        <begin position="2002"/>
        <end position="2025"/>
    </location>
</feature>
<protein>
    <recommendedName>
        <fullName evidence="9">Pyruvate carboxyltransferase domain-containing protein</fullName>
    </recommendedName>
</protein>
<feature type="region of interest" description="Disordered" evidence="8">
    <location>
        <begin position="1189"/>
        <end position="1223"/>
    </location>
</feature>
<feature type="coiled-coil region" evidence="7">
    <location>
        <begin position="1532"/>
        <end position="1693"/>
    </location>
</feature>
<name>W5J4R6_ANODA</name>
<feature type="compositionally biased region" description="Basic and acidic residues" evidence="8">
    <location>
        <begin position="511"/>
        <end position="524"/>
    </location>
</feature>
<dbReference type="VEuPathDB" id="VectorBase:ADAR2_010260"/>
<dbReference type="PANTHER" id="PTHR15742">
    <property type="entry name" value="GIRDIN"/>
    <property type="match status" value="1"/>
</dbReference>
<dbReference type="CDD" id="cd07938">
    <property type="entry name" value="DRE_TIM_HMGL"/>
    <property type="match status" value="1"/>
</dbReference>
<feature type="compositionally biased region" description="Polar residues" evidence="8">
    <location>
        <begin position="1200"/>
        <end position="1217"/>
    </location>
</feature>
<evidence type="ECO:0000313" key="11">
    <source>
        <dbReference type="EnsemblMetazoa" id="ADAC009470-PA"/>
    </source>
</evidence>
<dbReference type="EMBL" id="ADMH02002110">
    <property type="protein sequence ID" value="ETN58921.1"/>
    <property type="molecule type" value="Genomic_DNA"/>
</dbReference>
<evidence type="ECO:0000256" key="1">
    <source>
        <dbReference type="ARBA" id="ARBA00004370"/>
    </source>
</evidence>
<keyword evidence="4 7" id="KW-0175">Coiled coil</keyword>
<feature type="coiled-coil region" evidence="7">
    <location>
        <begin position="692"/>
        <end position="905"/>
    </location>
</feature>
<dbReference type="VEuPathDB" id="VectorBase:ADAR2_008013"/>
<dbReference type="InterPro" id="IPR027881">
    <property type="entry name" value="SOGA_CC"/>
</dbReference>
<feature type="compositionally biased region" description="Polar residues" evidence="8">
    <location>
        <begin position="331"/>
        <end position="360"/>
    </location>
</feature>
<dbReference type="eggNOG" id="KOG2368">
    <property type="taxonomic scope" value="Eukaryota"/>
</dbReference>
<comment type="subcellular location">
    <subcellularLocation>
        <location evidence="1">Membrane</location>
    </subcellularLocation>
</comment>
<feature type="region of interest" description="Disordered" evidence="8">
    <location>
        <begin position="1926"/>
        <end position="1965"/>
    </location>
</feature>
<evidence type="ECO:0000313" key="10">
    <source>
        <dbReference type="EMBL" id="ETN58921.1"/>
    </source>
</evidence>
<feature type="compositionally biased region" description="Polar residues" evidence="8">
    <location>
        <begin position="2226"/>
        <end position="2236"/>
    </location>
</feature>
<feature type="compositionally biased region" description="Polar residues" evidence="8">
    <location>
        <begin position="536"/>
        <end position="552"/>
    </location>
</feature>
<dbReference type="GO" id="GO:0005615">
    <property type="term" value="C:extracellular space"/>
    <property type="evidence" value="ECO:0007669"/>
    <property type="project" value="InterPro"/>
</dbReference>
<reference evidence="10" key="2">
    <citation type="submission" date="2010-05" db="EMBL/GenBank/DDBJ databases">
        <authorList>
            <person name="Almeida L.G."/>
            <person name="Nicolas M.F."/>
            <person name="Souza R.C."/>
            <person name="Vasconcelos A.T.R."/>
        </authorList>
    </citation>
    <scope>NUCLEOTIDE SEQUENCE</scope>
</reference>
<feature type="compositionally biased region" description="Low complexity" evidence="8">
    <location>
        <begin position="2147"/>
        <end position="2158"/>
    </location>
</feature>
<evidence type="ECO:0000256" key="6">
    <source>
        <dbReference type="ARBA" id="ARBA00023239"/>
    </source>
</evidence>
<dbReference type="Pfam" id="PF00682">
    <property type="entry name" value="HMGL-like"/>
    <property type="match status" value="1"/>
</dbReference>
<dbReference type="NCBIfam" id="NF004283">
    <property type="entry name" value="PRK05692.1"/>
    <property type="match status" value="1"/>
</dbReference>
<organism evidence="10">
    <name type="scientific">Anopheles darlingi</name>
    <name type="common">Mosquito</name>
    <dbReference type="NCBI Taxonomy" id="43151"/>
    <lineage>
        <taxon>Eukaryota</taxon>
        <taxon>Metazoa</taxon>
        <taxon>Ecdysozoa</taxon>
        <taxon>Arthropoda</taxon>
        <taxon>Hexapoda</taxon>
        <taxon>Insecta</taxon>
        <taxon>Pterygota</taxon>
        <taxon>Neoptera</taxon>
        <taxon>Endopterygota</taxon>
        <taxon>Diptera</taxon>
        <taxon>Nematocera</taxon>
        <taxon>Culicoidea</taxon>
        <taxon>Culicidae</taxon>
        <taxon>Anophelinae</taxon>
        <taxon>Anopheles</taxon>
    </lineage>
</organism>
<evidence type="ECO:0000256" key="5">
    <source>
        <dbReference type="ARBA" id="ARBA00023136"/>
    </source>
</evidence>
<evidence type="ECO:0000256" key="2">
    <source>
        <dbReference type="ARBA" id="ARBA00022553"/>
    </source>
</evidence>
<feature type="domain" description="Pyruvate carboxyltransferase" evidence="9">
    <location>
        <begin position="27"/>
        <end position="294"/>
    </location>
</feature>
<evidence type="ECO:0000256" key="7">
    <source>
        <dbReference type="SAM" id="Coils"/>
    </source>
</evidence>
<keyword evidence="12" id="KW-1185">Reference proteome</keyword>
<feature type="region of interest" description="Disordered" evidence="8">
    <location>
        <begin position="1100"/>
        <end position="1121"/>
    </location>
</feature>
<feature type="region of interest" description="Disordered" evidence="8">
    <location>
        <begin position="504"/>
        <end position="650"/>
    </location>
</feature>
<keyword evidence="6" id="KW-0456">Lyase</keyword>
<feature type="coiled-coil region" evidence="7">
    <location>
        <begin position="1055"/>
        <end position="1096"/>
    </location>
</feature>
<accession>W5J4R6</accession>
<keyword evidence="2" id="KW-0597">Phosphoprotein</keyword>
<dbReference type="Pfam" id="PF11365">
    <property type="entry name" value="SOGA"/>
    <property type="match status" value="1"/>
</dbReference>
<feature type="region of interest" description="Disordered" evidence="8">
    <location>
        <begin position="1003"/>
        <end position="1051"/>
    </location>
</feature>
<proteinExistence type="predicted"/>
<dbReference type="GO" id="GO:0046872">
    <property type="term" value="F:metal ion binding"/>
    <property type="evidence" value="ECO:0007669"/>
    <property type="project" value="UniProtKB-KW"/>
</dbReference>
<gene>
    <name evidence="10" type="ORF">AND_009470</name>
</gene>
<dbReference type="STRING" id="43151.W5J4R6"/>
<dbReference type="PANTHER" id="PTHR15742:SF5">
    <property type="entry name" value="GIRDIN"/>
    <property type="match status" value="1"/>
</dbReference>
<dbReference type="Proteomes" id="UP000000673">
    <property type="component" value="Unassembled WGS sequence"/>
</dbReference>
<dbReference type="OMA" id="SWETQSK"/>
<dbReference type="FunCoup" id="W5J4R6">
    <property type="interactions" value="101"/>
</dbReference>
<dbReference type="eggNOG" id="KOG4787">
    <property type="taxonomic scope" value="Eukaryota"/>
</dbReference>
<feature type="coiled-coil region" evidence="7">
    <location>
        <begin position="1719"/>
        <end position="1771"/>
    </location>
</feature>
<evidence type="ECO:0000259" key="9">
    <source>
        <dbReference type="PROSITE" id="PS50991"/>
    </source>
</evidence>
<dbReference type="GO" id="GO:0016020">
    <property type="term" value="C:membrane"/>
    <property type="evidence" value="ECO:0007669"/>
    <property type="project" value="UniProtKB-SubCell"/>
</dbReference>
<dbReference type="Gene3D" id="3.20.20.70">
    <property type="entry name" value="Aldolase class I"/>
    <property type="match status" value="1"/>
</dbReference>
<evidence type="ECO:0000313" key="12">
    <source>
        <dbReference type="Proteomes" id="UP000000673"/>
    </source>
</evidence>
<feature type="compositionally biased region" description="Low complexity" evidence="8">
    <location>
        <begin position="908"/>
        <end position="925"/>
    </location>
</feature>
<dbReference type="InterPro" id="IPR000891">
    <property type="entry name" value="PYR_CT"/>
</dbReference>
<dbReference type="FunFam" id="3.20.20.70:FF:000201">
    <property type="entry name" value="Hydroxymethylglutaryl-CoA lyase"/>
    <property type="match status" value="1"/>
</dbReference>
<feature type="compositionally biased region" description="Polar residues" evidence="8">
    <location>
        <begin position="1024"/>
        <end position="1033"/>
    </location>
</feature>
<feature type="compositionally biased region" description="Low complexity" evidence="8">
    <location>
        <begin position="553"/>
        <end position="580"/>
    </location>
</feature>
<dbReference type="GO" id="GO:0010506">
    <property type="term" value="P:regulation of autophagy"/>
    <property type="evidence" value="ECO:0007669"/>
    <property type="project" value="InterPro"/>
</dbReference>
<feature type="region of interest" description="Disordered" evidence="8">
    <location>
        <begin position="2073"/>
        <end position="2236"/>
    </location>
</feature>
<evidence type="ECO:0000256" key="8">
    <source>
        <dbReference type="SAM" id="MobiDB-lite"/>
    </source>
</evidence>
<feature type="coiled-coil region" evidence="7">
    <location>
        <begin position="1796"/>
        <end position="1901"/>
    </location>
</feature>
<feature type="region of interest" description="Disordered" evidence="8">
    <location>
        <begin position="907"/>
        <end position="938"/>
    </location>
</feature>
<evidence type="ECO:0000256" key="3">
    <source>
        <dbReference type="ARBA" id="ARBA00022723"/>
    </source>
</evidence>
<dbReference type="VEuPathDB" id="VectorBase:ADAC009470"/>
<dbReference type="SUPFAM" id="SSF51569">
    <property type="entry name" value="Aldolase"/>
    <property type="match status" value="1"/>
</dbReference>
<feature type="region of interest" description="Disordered" evidence="8">
    <location>
        <begin position="316"/>
        <end position="389"/>
    </location>
</feature>
<reference evidence="11" key="4">
    <citation type="submission" date="2015-06" db="UniProtKB">
        <authorList>
            <consortium name="EnsemblMetazoa"/>
        </authorList>
    </citation>
    <scope>IDENTIFICATION</scope>
</reference>